<sequence>MTILSPSILSIDAPQPFLLPITSACRRRQSPHDPTLSWGLFHVSFHLDSDNAVGVVFPIDTTDVTTPTCLYGEWVETRVEPVGTALGSGLRGGTVPDTLSNGASRNNSDTSSSDDDWSDSNSANNSDTDPDIGSSRKIDRLGNLKTRVTNTRNRPLHAPLQRVREGMGDKSKPQSTFHSKPTS</sequence>
<dbReference type="Proteomes" id="UP000184063">
    <property type="component" value="Unassembled WGS sequence"/>
</dbReference>
<dbReference type="AlphaFoldDB" id="A0A1M3SZV0"/>
<feature type="compositionally biased region" description="Polar residues" evidence="1">
    <location>
        <begin position="173"/>
        <end position="183"/>
    </location>
</feature>
<name>A0A1M3SZV0_ASPLC</name>
<dbReference type="EMBL" id="KV878263">
    <property type="protein sequence ID" value="OJZ80011.1"/>
    <property type="molecule type" value="Genomic_DNA"/>
</dbReference>
<evidence type="ECO:0000313" key="2">
    <source>
        <dbReference type="EMBL" id="OJZ80011.1"/>
    </source>
</evidence>
<accession>A0A1M3SZV0</accession>
<protein>
    <submittedName>
        <fullName evidence="2">Uncharacterized protein</fullName>
    </submittedName>
</protein>
<feature type="region of interest" description="Disordered" evidence="1">
    <location>
        <begin position="84"/>
        <end position="183"/>
    </location>
</feature>
<evidence type="ECO:0000313" key="3">
    <source>
        <dbReference type="Proteomes" id="UP000184063"/>
    </source>
</evidence>
<evidence type="ECO:0000256" key="1">
    <source>
        <dbReference type="SAM" id="MobiDB-lite"/>
    </source>
</evidence>
<feature type="compositionally biased region" description="Basic and acidic residues" evidence="1">
    <location>
        <begin position="162"/>
        <end position="172"/>
    </location>
</feature>
<dbReference type="OrthoDB" id="10427076at2759"/>
<dbReference type="VEuPathDB" id="FungiDB:ASPFODRAFT_65980"/>
<proteinExistence type="predicted"/>
<gene>
    <name evidence="2" type="ORF">ASPFODRAFT_65980</name>
</gene>
<reference evidence="3" key="1">
    <citation type="journal article" date="2017" name="Genome Biol.">
        <title>Comparative genomics reveals high biological diversity and specific adaptations in the industrially and medically important fungal genus Aspergillus.</title>
        <authorList>
            <person name="de Vries R.P."/>
            <person name="Riley R."/>
            <person name="Wiebenga A."/>
            <person name="Aguilar-Osorio G."/>
            <person name="Amillis S."/>
            <person name="Uchima C.A."/>
            <person name="Anderluh G."/>
            <person name="Asadollahi M."/>
            <person name="Askin M."/>
            <person name="Barry K."/>
            <person name="Battaglia E."/>
            <person name="Bayram O."/>
            <person name="Benocci T."/>
            <person name="Braus-Stromeyer S.A."/>
            <person name="Caldana C."/>
            <person name="Canovas D."/>
            <person name="Cerqueira G.C."/>
            <person name="Chen F."/>
            <person name="Chen W."/>
            <person name="Choi C."/>
            <person name="Clum A."/>
            <person name="Dos Santos R.A."/>
            <person name="Damasio A.R."/>
            <person name="Diallinas G."/>
            <person name="Emri T."/>
            <person name="Fekete E."/>
            <person name="Flipphi M."/>
            <person name="Freyberg S."/>
            <person name="Gallo A."/>
            <person name="Gournas C."/>
            <person name="Habgood R."/>
            <person name="Hainaut M."/>
            <person name="Harispe M.L."/>
            <person name="Henrissat B."/>
            <person name="Hilden K.S."/>
            <person name="Hope R."/>
            <person name="Hossain A."/>
            <person name="Karabika E."/>
            <person name="Karaffa L."/>
            <person name="Karanyi Z."/>
            <person name="Krasevec N."/>
            <person name="Kuo A."/>
            <person name="Kusch H."/>
            <person name="LaButti K."/>
            <person name="Lagendijk E.L."/>
            <person name="Lapidus A."/>
            <person name="Levasseur A."/>
            <person name="Lindquist E."/>
            <person name="Lipzen A."/>
            <person name="Logrieco A.F."/>
            <person name="MacCabe A."/>
            <person name="Maekelae M.R."/>
            <person name="Malavazi I."/>
            <person name="Melin P."/>
            <person name="Meyer V."/>
            <person name="Mielnichuk N."/>
            <person name="Miskei M."/>
            <person name="Molnar A.P."/>
            <person name="Mule G."/>
            <person name="Ngan C.Y."/>
            <person name="Orejas M."/>
            <person name="Orosz E."/>
            <person name="Ouedraogo J.P."/>
            <person name="Overkamp K.M."/>
            <person name="Park H.-S."/>
            <person name="Perrone G."/>
            <person name="Piumi F."/>
            <person name="Punt P.J."/>
            <person name="Ram A.F."/>
            <person name="Ramon A."/>
            <person name="Rauscher S."/>
            <person name="Record E."/>
            <person name="Riano-Pachon D.M."/>
            <person name="Robert V."/>
            <person name="Roehrig J."/>
            <person name="Ruller R."/>
            <person name="Salamov A."/>
            <person name="Salih N.S."/>
            <person name="Samson R.A."/>
            <person name="Sandor E."/>
            <person name="Sanguinetti M."/>
            <person name="Schuetze T."/>
            <person name="Sepcic K."/>
            <person name="Shelest E."/>
            <person name="Sherlock G."/>
            <person name="Sophianopoulou V."/>
            <person name="Squina F.M."/>
            <person name="Sun H."/>
            <person name="Susca A."/>
            <person name="Todd R.B."/>
            <person name="Tsang A."/>
            <person name="Unkles S.E."/>
            <person name="van de Wiele N."/>
            <person name="van Rossen-Uffink D."/>
            <person name="Oliveira J.V."/>
            <person name="Vesth T.C."/>
            <person name="Visser J."/>
            <person name="Yu J.-H."/>
            <person name="Zhou M."/>
            <person name="Andersen M.R."/>
            <person name="Archer D.B."/>
            <person name="Baker S.E."/>
            <person name="Benoit I."/>
            <person name="Brakhage A.A."/>
            <person name="Braus G.H."/>
            <person name="Fischer R."/>
            <person name="Frisvad J.C."/>
            <person name="Goldman G.H."/>
            <person name="Houbraken J."/>
            <person name="Oakley B."/>
            <person name="Pocsi I."/>
            <person name="Scazzocchio C."/>
            <person name="Seiboth B."/>
            <person name="vanKuyk P.A."/>
            <person name="Wortman J."/>
            <person name="Dyer P.S."/>
            <person name="Grigoriev I.V."/>
        </authorList>
    </citation>
    <scope>NUCLEOTIDE SEQUENCE [LARGE SCALE GENOMIC DNA]</scope>
    <source>
        <strain evidence="3">CBS 106.47</strain>
    </source>
</reference>
<organism evidence="2 3">
    <name type="scientific">Aspergillus luchuensis (strain CBS 106.47)</name>
    <dbReference type="NCBI Taxonomy" id="1137211"/>
    <lineage>
        <taxon>Eukaryota</taxon>
        <taxon>Fungi</taxon>
        <taxon>Dikarya</taxon>
        <taxon>Ascomycota</taxon>
        <taxon>Pezizomycotina</taxon>
        <taxon>Eurotiomycetes</taxon>
        <taxon>Eurotiomycetidae</taxon>
        <taxon>Eurotiales</taxon>
        <taxon>Aspergillaceae</taxon>
        <taxon>Aspergillus</taxon>
        <taxon>Aspergillus subgen. Circumdati</taxon>
    </lineage>
</organism>